<dbReference type="Proteomes" id="UP000000560">
    <property type="component" value="Chromosome III"/>
</dbReference>
<reference evidence="2" key="2">
    <citation type="journal article" date="2009" name="Fungal Genet. Biol.">
        <title>The 2008 update of the Aspergillus nidulans genome annotation: a community effort.</title>
        <authorList>
            <person name="Wortman J.R."/>
            <person name="Gilsenan J.M."/>
            <person name="Joardar V."/>
            <person name="Deegan J."/>
            <person name="Clutterbuck J."/>
            <person name="Andersen M.R."/>
            <person name="Archer D."/>
            <person name="Bencina M."/>
            <person name="Braus G."/>
            <person name="Coutinho P."/>
            <person name="von Dohren H."/>
            <person name="Doonan J."/>
            <person name="Driessen A.J."/>
            <person name="Durek P."/>
            <person name="Espeso E."/>
            <person name="Fekete E."/>
            <person name="Flipphi M."/>
            <person name="Estrada C.G."/>
            <person name="Geysens S."/>
            <person name="Goldman G."/>
            <person name="de Groot P.W."/>
            <person name="Hansen K."/>
            <person name="Harris S.D."/>
            <person name="Heinekamp T."/>
            <person name="Helmstaedt K."/>
            <person name="Henrissat B."/>
            <person name="Hofmann G."/>
            <person name="Homan T."/>
            <person name="Horio T."/>
            <person name="Horiuchi H."/>
            <person name="James S."/>
            <person name="Jones M."/>
            <person name="Karaffa L."/>
            <person name="Karanyi Z."/>
            <person name="Kato M."/>
            <person name="Keller N."/>
            <person name="Kelly D.E."/>
            <person name="Kiel J.A."/>
            <person name="Kim J.M."/>
            <person name="van der Klei I.J."/>
            <person name="Klis F.M."/>
            <person name="Kovalchuk A."/>
            <person name="Krasevec N."/>
            <person name="Kubicek C.P."/>
            <person name="Liu B."/>
            <person name="Maccabe A."/>
            <person name="Meyer V."/>
            <person name="Mirabito P."/>
            <person name="Miskei M."/>
            <person name="Mos M."/>
            <person name="Mullins J."/>
            <person name="Nelson D.R."/>
            <person name="Nielsen J."/>
            <person name="Oakley B.R."/>
            <person name="Osmani S.A."/>
            <person name="Pakula T."/>
            <person name="Paszewski A."/>
            <person name="Paulsen I."/>
            <person name="Pilsyk S."/>
            <person name="Pocsi I."/>
            <person name="Punt P.J."/>
            <person name="Ram A.F."/>
            <person name="Ren Q."/>
            <person name="Robellet X."/>
            <person name="Robson G."/>
            <person name="Seiboth B."/>
            <person name="van Solingen P."/>
            <person name="Specht T."/>
            <person name="Sun J."/>
            <person name="Taheri-Talesh N."/>
            <person name="Takeshita N."/>
            <person name="Ussery D."/>
            <person name="vanKuyk P.A."/>
            <person name="Visser H."/>
            <person name="van de Vondervoort P.J."/>
            <person name="de Vries R.P."/>
            <person name="Walton J."/>
            <person name="Xiang X."/>
            <person name="Xiong Y."/>
            <person name="Zeng A.P."/>
            <person name="Brandt B.W."/>
            <person name="Cornell M.J."/>
            <person name="van den Hondel C.A."/>
            <person name="Visser J."/>
            <person name="Oliver S.G."/>
            <person name="Turner G."/>
        </authorList>
    </citation>
    <scope>GENOME REANNOTATION</scope>
    <source>
        <strain evidence="2">FGSC A4 / ATCC 38163 / CBS 112.46 / NRRL 194 / M139</strain>
    </source>
</reference>
<dbReference type="InterPro" id="IPR041492">
    <property type="entry name" value="HAD_2"/>
</dbReference>
<dbReference type="InterPro" id="IPR023214">
    <property type="entry name" value="HAD_sf"/>
</dbReference>
<dbReference type="SFLD" id="SFLDS00003">
    <property type="entry name" value="Haloacid_Dehalogenase"/>
    <property type="match status" value="1"/>
</dbReference>
<dbReference type="GO" id="GO:0008967">
    <property type="term" value="F:phosphoglycolate phosphatase activity"/>
    <property type="evidence" value="ECO:0000318"/>
    <property type="project" value="GO_Central"/>
</dbReference>
<dbReference type="Gene3D" id="3.40.50.1000">
    <property type="entry name" value="HAD superfamily/HAD-like"/>
    <property type="match status" value="1"/>
</dbReference>
<name>Q5B532_EMENI</name>
<reference evidence="2" key="1">
    <citation type="journal article" date="2005" name="Nature">
        <title>Sequencing of Aspergillus nidulans and comparative analysis with A. fumigatus and A. oryzae.</title>
        <authorList>
            <person name="Galagan J.E."/>
            <person name="Calvo S.E."/>
            <person name="Cuomo C."/>
            <person name="Ma L.J."/>
            <person name="Wortman J.R."/>
            <person name="Batzoglou S."/>
            <person name="Lee S.I."/>
            <person name="Basturkmen M."/>
            <person name="Spevak C.C."/>
            <person name="Clutterbuck J."/>
            <person name="Kapitonov V."/>
            <person name="Jurka J."/>
            <person name="Scazzocchio C."/>
            <person name="Farman M."/>
            <person name="Butler J."/>
            <person name="Purcell S."/>
            <person name="Harris S."/>
            <person name="Braus G.H."/>
            <person name="Draht O."/>
            <person name="Busch S."/>
            <person name="D'Enfert C."/>
            <person name="Bouchier C."/>
            <person name="Goldman G.H."/>
            <person name="Bell-Pedersen D."/>
            <person name="Griffiths-Jones S."/>
            <person name="Doonan J.H."/>
            <person name="Yu J."/>
            <person name="Vienken K."/>
            <person name="Pain A."/>
            <person name="Freitag M."/>
            <person name="Selker E.U."/>
            <person name="Archer D.B."/>
            <person name="Penalva M.A."/>
            <person name="Oakley B.R."/>
            <person name="Momany M."/>
            <person name="Tanaka T."/>
            <person name="Kumagai T."/>
            <person name="Asai K."/>
            <person name="Machida M."/>
            <person name="Nierman W.C."/>
            <person name="Denning D.W."/>
            <person name="Caddick M."/>
            <person name="Hynes M."/>
            <person name="Paoletti M."/>
            <person name="Fischer R."/>
            <person name="Miller B."/>
            <person name="Dyer P."/>
            <person name="Sachs M.S."/>
            <person name="Osmani S.A."/>
            <person name="Birren B.W."/>
        </authorList>
    </citation>
    <scope>NUCLEOTIDE SEQUENCE [LARGE SCALE GENOMIC DNA]</scope>
    <source>
        <strain evidence="2">FGSC A4 / ATCC 38163 / CBS 112.46 / NRRL 194 / M139</strain>
    </source>
</reference>
<dbReference type="Pfam" id="PF13419">
    <property type="entry name" value="HAD_2"/>
    <property type="match status" value="1"/>
</dbReference>
<accession>C8V941</accession>
<dbReference type="InterPro" id="IPR050155">
    <property type="entry name" value="HAD-like_hydrolase_sf"/>
</dbReference>
<dbReference type="PANTHER" id="PTHR43434">
    <property type="entry name" value="PHOSPHOGLYCOLATE PHOSPHATASE"/>
    <property type="match status" value="1"/>
</dbReference>
<evidence type="ECO:0000313" key="1">
    <source>
        <dbReference type="EMBL" id="CBF77711.1"/>
    </source>
</evidence>
<dbReference type="OMA" id="CWCRYGY"/>
<keyword evidence="2" id="KW-1185">Reference proteome</keyword>
<dbReference type="KEGG" id="ani:ANIA_04348"/>
<dbReference type="OrthoDB" id="47007at2759"/>
<dbReference type="InterPro" id="IPR036412">
    <property type="entry name" value="HAD-like_sf"/>
</dbReference>
<accession>Q5B532</accession>
<dbReference type="InterPro" id="IPR023198">
    <property type="entry name" value="PGP-like_dom2"/>
</dbReference>
<dbReference type="VEuPathDB" id="FungiDB:AN4348"/>
<dbReference type="Gene3D" id="1.10.150.240">
    <property type="entry name" value="Putative phosphatase, domain 2"/>
    <property type="match status" value="1"/>
</dbReference>
<dbReference type="SUPFAM" id="SSF56784">
    <property type="entry name" value="HAD-like"/>
    <property type="match status" value="1"/>
</dbReference>
<organism evidence="1 2">
    <name type="scientific">Emericella nidulans (strain FGSC A4 / ATCC 38163 / CBS 112.46 / NRRL 194 / M139)</name>
    <name type="common">Aspergillus nidulans</name>
    <dbReference type="NCBI Taxonomy" id="227321"/>
    <lineage>
        <taxon>Eukaryota</taxon>
        <taxon>Fungi</taxon>
        <taxon>Dikarya</taxon>
        <taxon>Ascomycota</taxon>
        <taxon>Pezizomycotina</taxon>
        <taxon>Eurotiomycetes</taxon>
        <taxon>Eurotiomycetidae</taxon>
        <taxon>Eurotiales</taxon>
        <taxon>Aspergillaceae</taxon>
        <taxon>Aspergillus</taxon>
        <taxon>Aspergillus subgen. Nidulantes</taxon>
    </lineage>
</organism>
<gene>
    <name evidence="1" type="ORF">ANIA_04348</name>
</gene>
<protein>
    <submittedName>
        <fullName evidence="1">Phosphoglycolate phosphatase, putative (AFU_orthologue AFUA_7G00760)</fullName>
    </submittedName>
</protein>
<dbReference type="EMBL" id="BN001303">
    <property type="protein sequence ID" value="CBF77711.1"/>
    <property type="molecule type" value="Genomic_DNA"/>
</dbReference>
<dbReference type="eggNOG" id="ENOG502SJGU">
    <property type="taxonomic scope" value="Eukaryota"/>
</dbReference>
<dbReference type="HOGENOM" id="CLU_045011_19_1_1"/>
<dbReference type="PANTHER" id="PTHR43434:SF1">
    <property type="entry name" value="PHOSPHOGLYCOLATE PHOSPHATASE"/>
    <property type="match status" value="1"/>
</dbReference>
<proteinExistence type="predicted"/>
<sequence length="239" mass="26014">MAPKLIIFDFDGTLFDSLSAITTSVQLTFNALLPSYTPTPSDIHRLVSRGAPPEITFMALQPQSPVSVDGVDAFDEETWVRTYRQIYSVHGHPLTKPYPGAKEVLLSLREKGIPLAIISNKAVAAVKSALESHGLGGIINEELIIGEPMFASGKRKPHPEGFTEVLLPRLKSVYGTVGYDEGEVLMVGDTITDILFAKNIGAKACWCRFGQGNREECEKESPESGIDELIDVLGVVDEL</sequence>
<dbReference type="STRING" id="227321.Q5B532"/>
<dbReference type="RefSeq" id="XP_661952.1">
    <property type="nucleotide sequence ID" value="XM_656860.2"/>
</dbReference>
<dbReference type="InParanoid" id="Q5B532"/>
<dbReference type="SFLD" id="SFLDG01129">
    <property type="entry name" value="C1.5:_HAD__Beta-PGM__Phosphata"/>
    <property type="match status" value="1"/>
</dbReference>
<dbReference type="GeneID" id="2872145"/>
<dbReference type="AlphaFoldDB" id="Q5B532"/>
<evidence type="ECO:0000313" key="2">
    <source>
        <dbReference type="Proteomes" id="UP000000560"/>
    </source>
</evidence>
<dbReference type="GO" id="GO:0006281">
    <property type="term" value="P:DNA repair"/>
    <property type="evidence" value="ECO:0000318"/>
    <property type="project" value="GO_Central"/>
</dbReference>